<reference evidence="1 2" key="1">
    <citation type="submission" date="2019-02" db="EMBL/GenBank/DDBJ databases">
        <title>Jishengella sp. nov., isolated from a root of Zingiber montanum.</title>
        <authorList>
            <person name="Kuncharoen N."/>
            <person name="Kudo T."/>
            <person name="Masahiro Y."/>
            <person name="Ohkuma M."/>
            <person name="Tanasupawat S."/>
        </authorList>
    </citation>
    <scope>NUCLEOTIDE SEQUENCE [LARGE SCALE GENOMIC DNA]</scope>
    <source>
        <strain evidence="1 2">PLAI 1-1</strain>
    </source>
</reference>
<evidence type="ECO:0000313" key="2">
    <source>
        <dbReference type="Proteomes" id="UP000292274"/>
    </source>
</evidence>
<dbReference type="RefSeq" id="WP_131304049.1">
    <property type="nucleotide sequence ID" value="NZ_SJJR01000008.1"/>
</dbReference>
<protein>
    <submittedName>
        <fullName evidence="1">Uncharacterized protein</fullName>
    </submittedName>
</protein>
<organism evidence="1 2">
    <name type="scientific">Micromonospora zingiberis</name>
    <dbReference type="NCBI Taxonomy" id="2053011"/>
    <lineage>
        <taxon>Bacteria</taxon>
        <taxon>Bacillati</taxon>
        <taxon>Actinomycetota</taxon>
        <taxon>Actinomycetes</taxon>
        <taxon>Micromonosporales</taxon>
        <taxon>Micromonosporaceae</taxon>
        <taxon>Micromonospora</taxon>
    </lineage>
</organism>
<dbReference type="AlphaFoldDB" id="A0A4R0GHX6"/>
<name>A0A4R0GHX6_9ACTN</name>
<sequence>MPEGVRGVHAYWQLPSRLPRAYQQLSRVTWLLSIRSWQRHAGPITLYADPPTMEWLDRLGWLRCYDQIETLDDRDLDQRYDRVACFALPKLLALDRFPDATLVDTDAYLHSSLRLPATGSVFAHLEHGDADFYSRLRELRNPAQVELPDSPPTVGNTSLFRAANAHLARRISHAGLSFLADNPSTPGRDVHLHMTVAEQVLATHLTTVAGQQVVNLFDALWCPRTLRWLTEPPRFGHLWNLKRGAPAAHLLAAYVSVTRTLQHDYGVAPDRVRAVMERI</sequence>
<evidence type="ECO:0000313" key="1">
    <source>
        <dbReference type="EMBL" id="TCB96736.1"/>
    </source>
</evidence>
<keyword evidence="2" id="KW-1185">Reference proteome</keyword>
<proteinExistence type="predicted"/>
<dbReference type="EMBL" id="SJJR01000008">
    <property type="protein sequence ID" value="TCB96736.1"/>
    <property type="molecule type" value="Genomic_DNA"/>
</dbReference>
<comment type="caution">
    <text evidence="1">The sequence shown here is derived from an EMBL/GenBank/DDBJ whole genome shotgun (WGS) entry which is preliminary data.</text>
</comment>
<accession>A0A4R0GHX6</accession>
<dbReference type="Proteomes" id="UP000292274">
    <property type="component" value="Unassembled WGS sequence"/>
</dbReference>
<gene>
    <name evidence="1" type="ORF">E0H26_13990</name>
</gene>